<proteinExistence type="predicted"/>
<dbReference type="AlphaFoldDB" id="A0A367QSM9"/>
<keyword evidence="2" id="KW-1185">Reference proteome</keyword>
<gene>
    <name evidence="1" type="ORF">A6770_26640</name>
</gene>
<comment type="caution">
    <text evidence="1">The sequence shown here is derived from an EMBL/GenBank/DDBJ whole genome shotgun (WGS) entry which is preliminary data.</text>
</comment>
<sequence>MTDLQLVRCVTLLTQSKTYSIDGILYRYLKSNGTIKHTQYMFRPLPRQRKTADLQLNRDKVLRKVYEVPSLYNQHQATQTATAIQQSLF</sequence>
<evidence type="ECO:0000313" key="2">
    <source>
        <dbReference type="Proteomes" id="UP000252107"/>
    </source>
</evidence>
<name>A0A367QSM9_9NOSO</name>
<protein>
    <submittedName>
        <fullName evidence="1">Uncharacterized protein</fullName>
    </submittedName>
</protein>
<evidence type="ECO:0000313" key="1">
    <source>
        <dbReference type="EMBL" id="RCJ26192.1"/>
    </source>
</evidence>
<organism evidence="1 2">
    <name type="scientific">Nostoc minutum NIES-26</name>
    <dbReference type="NCBI Taxonomy" id="1844469"/>
    <lineage>
        <taxon>Bacteria</taxon>
        <taxon>Bacillati</taxon>
        <taxon>Cyanobacteriota</taxon>
        <taxon>Cyanophyceae</taxon>
        <taxon>Nostocales</taxon>
        <taxon>Nostocaceae</taxon>
        <taxon>Nostoc</taxon>
    </lineage>
</organism>
<accession>A0A367QSM9</accession>
<reference evidence="1" key="1">
    <citation type="submission" date="2016-04" db="EMBL/GenBank/DDBJ databases">
        <authorList>
            <person name="Tabuchi Yagui T.R."/>
        </authorList>
    </citation>
    <scope>NUCLEOTIDE SEQUENCE [LARGE SCALE GENOMIC DNA]</scope>
    <source>
        <strain evidence="1">NIES-26</strain>
    </source>
</reference>
<dbReference type="Proteomes" id="UP000252107">
    <property type="component" value="Unassembled WGS sequence"/>
</dbReference>
<dbReference type="EMBL" id="LXQD01000309">
    <property type="protein sequence ID" value="RCJ26192.1"/>
    <property type="molecule type" value="Genomic_DNA"/>
</dbReference>